<organism evidence="1">
    <name type="scientific">Arundo donax</name>
    <name type="common">Giant reed</name>
    <name type="synonym">Donax arundinaceus</name>
    <dbReference type="NCBI Taxonomy" id="35708"/>
    <lineage>
        <taxon>Eukaryota</taxon>
        <taxon>Viridiplantae</taxon>
        <taxon>Streptophyta</taxon>
        <taxon>Embryophyta</taxon>
        <taxon>Tracheophyta</taxon>
        <taxon>Spermatophyta</taxon>
        <taxon>Magnoliopsida</taxon>
        <taxon>Liliopsida</taxon>
        <taxon>Poales</taxon>
        <taxon>Poaceae</taxon>
        <taxon>PACMAD clade</taxon>
        <taxon>Arundinoideae</taxon>
        <taxon>Arundineae</taxon>
        <taxon>Arundo</taxon>
    </lineage>
</organism>
<name>A0A0A9DWE5_ARUDO</name>
<dbReference type="EMBL" id="GBRH01204991">
    <property type="protein sequence ID" value="JAD92904.1"/>
    <property type="molecule type" value="Transcribed_RNA"/>
</dbReference>
<dbReference type="AlphaFoldDB" id="A0A0A9DWE5"/>
<sequence>MDLKLAEFGVSVEEVDQINLRKRLERVRITAELNLHHQVLHLTRGLEHRGHGGPAPLDAAQRDVVQIWKLSSVHLVHRPGALGD</sequence>
<protein>
    <submittedName>
        <fullName evidence="1">Uncharacterized protein</fullName>
    </submittedName>
</protein>
<evidence type="ECO:0000313" key="1">
    <source>
        <dbReference type="EMBL" id="JAD92904.1"/>
    </source>
</evidence>
<accession>A0A0A9DWE5</accession>
<reference evidence="1" key="2">
    <citation type="journal article" date="2015" name="Data Brief">
        <title>Shoot transcriptome of the giant reed, Arundo donax.</title>
        <authorList>
            <person name="Barrero R.A."/>
            <person name="Guerrero F.D."/>
            <person name="Moolhuijzen P."/>
            <person name="Goolsby J.A."/>
            <person name="Tidwell J."/>
            <person name="Bellgard S.E."/>
            <person name="Bellgard M.I."/>
        </authorList>
    </citation>
    <scope>NUCLEOTIDE SEQUENCE</scope>
    <source>
        <tissue evidence="1">Shoot tissue taken approximately 20 cm above the soil surface</tissue>
    </source>
</reference>
<proteinExistence type="predicted"/>
<reference evidence="1" key="1">
    <citation type="submission" date="2014-09" db="EMBL/GenBank/DDBJ databases">
        <authorList>
            <person name="Magalhaes I.L.F."/>
            <person name="Oliveira U."/>
            <person name="Santos F.R."/>
            <person name="Vidigal T.H.D.A."/>
            <person name="Brescovit A.D."/>
            <person name="Santos A.J."/>
        </authorList>
    </citation>
    <scope>NUCLEOTIDE SEQUENCE</scope>
    <source>
        <tissue evidence="1">Shoot tissue taken approximately 20 cm above the soil surface</tissue>
    </source>
</reference>